<dbReference type="InterPro" id="IPR022938">
    <property type="entry name" value="SRP19_arc-type"/>
</dbReference>
<evidence type="ECO:0000313" key="7">
    <source>
        <dbReference type="EMBL" id="EMA41232.1"/>
    </source>
</evidence>
<dbReference type="InterPro" id="IPR036521">
    <property type="entry name" value="SRP19-like_sf"/>
</dbReference>
<reference evidence="7 8" key="1">
    <citation type="journal article" date="2014" name="PLoS Genet.">
        <title>Phylogenetically driven sequencing of extremely halophilic archaea reveals strategies for static and dynamic osmo-response.</title>
        <authorList>
            <person name="Becker E.A."/>
            <person name="Seitzer P.M."/>
            <person name="Tritt A."/>
            <person name="Larsen D."/>
            <person name="Krusor M."/>
            <person name="Yao A.I."/>
            <person name="Wu D."/>
            <person name="Madern D."/>
            <person name="Eisen J.A."/>
            <person name="Darling A.E."/>
            <person name="Facciotti M.T."/>
        </authorList>
    </citation>
    <scope>NUCLEOTIDE SEQUENCE [LARGE SCALE GENOMIC DNA]</scope>
    <source>
        <strain evidence="7 8">100A6</strain>
    </source>
</reference>
<organism evidence="7 8">
    <name type="scientific">Halococcus hamelinensis 100A6</name>
    <dbReference type="NCBI Taxonomy" id="1132509"/>
    <lineage>
        <taxon>Archaea</taxon>
        <taxon>Methanobacteriati</taxon>
        <taxon>Methanobacteriota</taxon>
        <taxon>Stenosarchaea group</taxon>
        <taxon>Halobacteria</taxon>
        <taxon>Halobacteriales</taxon>
        <taxon>Halococcaceae</taxon>
        <taxon>Halococcus</taxon>
    </lineage>
</organism>
<protein>
    <recommendedName>
        <fullName evidence="6">Signal recognition particle 19 kDa protein</fullName>
        <shortName evidence="6">SRP19</shortName>
    </recommendedName>
</protein>
<evidence type="ECO:0000256" key="1">
    <source>
        <dbReference type="ARBA" id="ARBA00004496"/>
    </source>
</evidence>
<dbReference type="OrthoDB" id="56356at2157"/>
<dbReference type="NCBIfam" id="NF041311">
    <property type="entry name" value="Sig_rec_Srp19_Halo"/>
    <property type="match status" value="1"/>
</dbReference>
<accession>M0M5Y7</accession>
<dbReference type="PANTHER" id="PTHR17453">
    <property type="entry name" value="SIGNAL RECOGNITION PARTICLE 19 KD PROTEIN"/>
    <property type="match status" value="1"/>
</dbReference>
<keyword evidence="3 6" id="KW-0694">RNA-binding</keyword>
<evidence type="ECO:0000256" key="2">
    <source>
        <dbReference type="ARBA" id="ARBA00022490"/>
    </source>
</evidence>
<comment type="subcellular location">
    <subcellularLocation>
        <location evidence="1 6">Cytoplasm</location>
    </subcellularLocation>
</comment>
<dbReference type="GO" id="GO:0048500">
    <property type="term" value="C:signal recognition particle"/>
    <property type="evidence" value="ECO:0007669"/>
    <property type="project" value="UniProtKB-UniRule"/>
</dbReference>
<dbReference type="GO" id="GO:0006617">
    <property type="term" value="P:SRP-dependent cotranslational protein targeting to membrane, signal sequence recognition"/>
    <property type="evidence" value="ECO:0007669"/>
    <property type="project" value="TreeGrafter"/>
</dbReference>
<dbReference type="Gene3D" id="3.30.56.30">
    <property type="entry name" value="Signal recognition particle, SRP19-like subunit"/>
    <property type="match status" value="1"/>
</dbReference>
<gene>
    <name evidence="6" type="primary">srp19</name>
    <name evidence="7" type="ORF">C447_02267</name>
</gene>
<keyword evidence="8" id="KW-1185">Reference proteome</keyword>
<keyword evidence="4 6" id="KW-0733">Signal recognition particle</keyword>
<keyword evidence="5 6" id="KW-0687">Ribonucleoprotein</keyword>
<dbReference type="PATRIC" id="fig|1132509.6.peg.535"/>
<comment type="similarity">
    <text evidence="6">Belongs to the SRP19 family.</text>
</comment>
<evidence type="ECO:0000313" key="8">
    <source>
        <dbReference type="Proteomes" id="UP000011566"/>
    </source>
</evidence>
<dbReference type="RefSeq" id="WP_007690459.1">
    <property type="nucleotide sequence ID" value="NZ_AJRK01000015.1"/>
</dbReference>
<dbReference type="PANTHER" id="PTHR17453:SF0">
    <property type="entry name" value="SIGNAL RECOGNITION PARTICLE 19 KDA PROTEIN"/>
    <property type="match status" value="1"/>
</dbReference>
<dbReference type="AlphaFoldDB" id="M0M5Y7"/>
<dbReference type="Pfam" id="PF01922">
    <property type="entry name" value="SRP19"/>
    <property type="match status" value="1"/>
</dbReference>
<evidence type="ECO:0000256" key="6">
    <source>
        <dbReference type="HAMAP-Rule" id="MF_00305"/>
    </source>
</evidence>
<dbReference type="EMBL" id="AOMB01000006">
    <property type="protein sequence ID" value="EMA41232.1"/>
    <property type="molecule type" value="Genomic_DNA"/>
</dbReference>
<comment type="subunit">
    <text evidence="6">Part of the signal recognition particle protein translocation system, which is composed of SRP and FtsY. Archaeal SRP consists of a 7S RNA molecule of 300 nucleotides and two protein subunits: SRP54 and SRP19.</text>
</comment>
<comment type="function">
    <text evidence="6">Involved in targeting and insertion of nascent membrane proteins into the cytoplasmic membrane. Binds directly to 7S RNA and mediates binding of the 54 kDa subunit of the SRP.</text>
</comment>
<dbReference type="Proteomes" id="UP000011566">
    <property type="component" value="Unassembled WGS sequence"/>
</dbReference>
<name>M0M5Y7_9EURY</name>
<sequence>MVENVIWPAYLDAGCSRTEGRRVPRRVAVPEPTVDEIARAAGQVGYDTVIEREKTYPREHAARGRVLVKDADDDGKSDLLQAVAAYVAALRE</sequence>
<comment type="caution">
    <text evidence="7">The sequence shown here is derived from an EMBL/GenBank/DDBJ whole genome shotgun (WGS) entry which is preliminary data.</text>
</comment>
<evidence type="ECO:0000256" key="4">
    <source>
        <dbReference type="ARBA" id="ARBA00023135"/>
    </source>
</evidence>
<dbReference type="GO" id="GO:0008312">
    <property type="term" value="F:7S RNA binding"/>
    <property type="evidence" value="ECO:0007669"/>
    <property type="project" value="UniProtKB-UniRule"/>
</dbReference>
<dbReference type="eggNOG" id="arCOG01217">
    <property type="taxonomic scope" value="Archaea"/>
</dbReference>
<dbReference type="SUPFAM" id="SSF69695">
    <property type="entry name" value="SRP19"/>
    <property type="match status" value="1"/>
</dbReference>
<evidence type="ECO:0000256" key="5">
    <source>
        <dbReference type="ARBA" id="ARBA00023274"/>
    </source>
</evidence>
<dbReference type="InterPro" id="IPR053394">
    <property type="entry name" value="SRP19"/>
</dbReference>
<evidence type="ECO:0000256" key="3">
    <source>
        <dbReference type="ARBA" id="ARBA00022884"/>
    </source>
</evidence>
<keyword evidence="2 6" id="KW-0963">Cytoplasm</keyword>
<dbReference type="InterPro" id="IPR002778">
    <property type="entry name" value="Signal_recog_particle_SRP19"/>
</dbReference>
<dbReference type="HAMAP" id="MF_00305">
    <property type="entry name" value="SRP19"/>
    <property type="match status" value="1"/>
</dbReference>
<proteinExistence type="inferred from homology"/>